<dbReference type="Proteomes" id="UP000001880">
    <property type="component" value="Chromosome"/>
</dbReference>
<feature type="region of interest" description="Disordered" evidence="1">
    <location>
        <begin position="196"/>
        <end position="223"/>
    </location>
</feature>
<proteinExistence type="predicted"/>
<protein>
    <recommendedName>
        <fullName evidence="5">Lipoprotein</fullName>
    </recommendedName>
</protein>
<dbReference type="PROSITE" id="PS51257">
    <property type="entry name" value="PROKAR_LIPOPROTEIN"/>
    <property type="match status" value="1"/>
</dbReference>
<dbReference type="EMBL" id="CP001804">
    <property type="protein sequence ID" value="ACY14067.1"/>
    <property type="molecule type" value="Genomic_DNA"/>
</dbReference>
<evidence type="ECO:0000256" key="1">
    <source>
        <dbReference type="SAM" id="MobiDB-lite"/>
    </source>
</evidence>
<keyword evidence="4" id="KW-1185">Reference proteome</keyword>
<dbReference type="KEGG" id="hoh:Hoch_1515"/>
<sequence length="299" mass="31661">MFRFRSVDTVIPLGLGLLLAGAAGCTEASAPSPAPVMPSGPVTALTELSATVQDAAQAASKAVAAPKSGELESGAARVGLLWIDDLTPPDQPATLIVQELSITGEFPDAFTIELAEAPPAALLEKHAHPSGVMVLLREDAEFDEAISSGDANGNVLPWLSESEMDALGIVSIPPVYVRYVSDNDDTVYDLNIDRSWQQQPVPSDPDQMVDAGGPSTPGTPPGLGDPLPAGYHVAQFFGPGTNEMHRYYICQDYEGGEDCGEYYYHLHPEEATPTRILPGEELNVVIGGESDLILTPRPE</sequence>
<gene>
    <name evidence="3" type="ordered locus">Hoch_1515</name>
</gene>
<dbReference type="AlphaFoldDB" id="D0LVT3"/>
<feature type="compositionally biased region" description="Low complexity" evidence="1">
    <location>
        <begin position="210"/>
        <end position="223"/>
    </location>
</feature>
<evidence type="ECO:0008006" key="5">
    <source>
        <dbReference type="Google" id="ProtNLM"/>
    </source>
</evidence>
<dbReference type="RefSeq" id="WP_012826676.1">
    <property type="nucleotide sequence ID" value="NC_013440.1"/>
</dbReference>
<name>D0LVT3_HALO1</name>
<feature type="signal peptide" evidence="2">
    <location>
        <begin position="1"/>
        <end position="22"/>
    </location>
</feature>
<evidence type="ECO:0000256" key="2">
    <source>
        <dbReference type="SAM" id="SignalP"/>
    </source>
</evidence>
<feature type="chain" id="PRO_5003011707" description="Lipoprotein" evidence="2">
    <location>
        <begin position="23"/>
        <end position="299"/>
    </location>
</feature>
<reference evidence="3 4" key="1">
    <citation type="journal article" date="2010" name="Stand. Genomic Sci.">
        <title>Complete genome sequence of Haliangium ochraceum type strain (SMP-2).</title>
        <authorList>
            <consortium name="US DOE Joint Genome Institute (JGI-PGF)"/>
            <person name="Ivanova N."/>
            <person name="Daum C."/>
            <person name="Lang E."/>
            <person name="Abt B."/>
            <person name="Kopitz M."/>
            <person name="Saunders E."/>
            <person name="Lapidus A."/>
            <person name="Lucas S."/>
            <person name="Glavina Del Rio T."/>
            <person name="Nolan M."/>
            <person name="Tice H."/>
            <person name="Copeland A."/>
            <person name="Cheng J.F."/>
            <person name="Chen F."/>
            <person name="Bruce D."/>
            <person name="Goodwin L."/>
            <person name="Pitluck S."/>
            <person name="Mavromatis K."/>
            <person name="Pati A."/>
            <person name="Mikhailova N."/>
            <person name="Chen A."/>
            <person name="Palaniappan K."/>
            <person name="Land M."/>
            <person name="Hauser L."/>
            <person name="Chang Y.J."/>
            <person name="Jeffries C.D."/>
            <person name="Detter J.C."/>
            <person name="Brettin T."/>
            <person name="Rohde M."/>
            <person name="Goker M."/>
            <person name="Bristow J."/>
            <person name="Markowitz V."/>
            <person name="Eisen J.A."/>
            <person name="Hugenholtz P."/>
            <person name="Kyrpides N.C."/>
            <person name="Klenk H.P."/>
        </authorList>
    </citation>
    <scope>NUCLEOTIDE SEQUENCE [LARGE SCALE GENOMIC DNA]</scope>
    <source>
        <strain evidence="4">DSM 14365 / CIP 107738 / JCM 11303 / AJ 13395 / SMP-2</strain>
    </source>
</reference>
<keyword evidence="2" id="KW-0732">Signal</keyword>
<dbReference type="HOGENOM" id="CLU_929896_0_0_7"/>
<evidence type="ECO:0000313" key="3">
    <source>
        <dbReference type="EMBL" id="ACY14067.1"/>
    </source>
</evidence>
<accession>D0LVT3</accession>
<evidence type="ECO:0000313" key="4">
    <source>
        <dbReference type="Proteomes" id="UP000001880"/>
    </source>
</evidence>
<organism evidence="3 4">
    <name type="scientific">Haliangium ochraceum (strain DSM 14365 / JCM 11303 / SMP-2)</name>
    <dbReference type="NCBI Taxonomy" id="502025"/>
    <lineage>
        <taxon>Bacteria</taxon>
        <taxon>Pseudomonadati</taxon>
        <taxon>Myxococcota</taxon>
        <taxon>Polyangia</taxon>
        <taxon>Haliangiales</taxon>
        <taxon>Kofleriaceae</taxon>
        <taxon>Haliangium</taxon>
    </lineage>
</organism>